<dbReference type="InterPro" id="IPR013525">
    <property type="entry name" value="ABC2_TM"/>
</dbReference>
<accession>A0AAW1Q5C1</accession>
<dbReference type="GO" id="GO:0016020">
    <property type="term" value="C:membrane"/>
    <property type="evidence" value="ECO:0007669"/>
    <property type="project" value="UniProtKB-SubCell"/>
</dbReference>
<keyword evidence="6 9" id="KW-1133">Transmembrane helix</keyword>
<dbReference type="PANTHER" id="PTHR48041">
    <property type="entry name" value="ABC TRANSPORTER G FAMILY MEMBER 28"/>
    <property type="match status" value="1"/>
</dbReference>
<dbReference type="GO" id="GO:0005524">
    <property type="term" value="F:ATP binding"/>
    <property type="evidence" value="ECO:0007669"/>
    <property type="project" value="UniProtKB-KW"/>
</dbReference>
<sequence length="704" mass="77506">MEGTGEKQGHGAGDEQHYRASIEQYGSGLRRSDAGKDQQEQVPGVQLMEPVPPEKQLRVTFNAISIFAPTLGLGGKGGSRGLFAGLASRRSGDVPAKKPAFRQVLFDITGSCQPGEVLALLGPSGGGKTSLLSHIGGRTQRAMRKQGEVLFDGQQLTKAAKRHVGFVMQDDLLYASLTVWETLYYAALLRLPRTMTAQQKRERVAKVITALGLDKCKDTIIGDFFRRGISGGERKRVSVGHELLINPSVLLLDEPTSGLDSTTAMHLVHSLRQLASGGRVVITTIHQPSSRLYQLLDKLLLLSEGHAMYYGRADKAADWFYQLGYSMPFGINTADFILDLASADVSTKKLSGDECRRHLIACSEKFLAANPDGMQGGDDLHEAQFGSQLWTAAVSRKDLGSAREPLPEDQHQLSEASSSGVDPDDIEAALPKTAPATFGSNGDKGSYRWGATYNQQVHILFARAVKTRRFETLSKQDFCQYITIGVLAGLFWLQKGQTANIVNAKNTIGILFFELLFTSLRQMLGSIFTFPAEYKMMLKERASGMYRLSAFYLARTASDLPMTCAVPSIFVIIIYFMAGLRLSAAAFFRELGRVTLSMMLVGGFYVNDIPAWIGWLKYLSFIYFGYVATLKIEFGGRTFYDCGGLNLSNPESRPSQCHPVDLQAALKLPANPNTWHWDVLALIGWLILVRVLVYVALRRKTARL</sequence>
<evidence type="ECO:0000256" key="2">
    <source>
        <dbReference type="ARBA" id="ARBA00022448"/>
    </source>
</evidence>
<evidence type="ECO:0000256" key="6">
    <source>
        <dbReference type="ARBA" id="ARBA00022989"/>
    </source>
</evidence>
<keyword evidence="4" id="KW-0547">Nucleotide-binding</keyword>
<dbReference type="Proteomes" id="UP001489004">
    <property type="component" value="Unassembled WGS sequence"/>
</dbReference>
<feature type="compositionally biased region" description="Basic and acidic residues" evidence="8">
    <location>
        <begin position="1"/>
        <end position="20"/>
    </location>
</feature>
<keyword evidence="7 9" id="KW-0472">Membrane</keyword>
<feature type="region of interest" description="Disordered" evidence="8">
    <location>
        <begin position="1"/>
        <end position="43"/>
    </location>
</feature>
<reference evidence="11 12" key="1">
    <citation type="journal article" date="2024" name="Nat. Commun.">
        <title>Phylogenomics reveals the evolutionary origins of lichenization in chlorophyte algae.</title>
        <authorList>
            <person name="Puginier C."/>
            <person name="Libourel C."/>
            <person name="Otte J."/>
            <person name="Skaloud P."/>
            <person name="Haon M."/>
            <person name="Grisel S."/>
            <person name="Petersen M."/>
            <person name="Berrin J.G."/>
            <person name="Delaux P.M."/>
            <person name="Dal Grande F."/>
            <person name="Keller J."/>
        </authorList>
    </citation>
    <scope>NUCLEOTIDE SEQUENCE [LARGE SCALE GENOMIC DNA]</scope>
    <source>
        <strain evidence="11 12">SAG 2043</strain>
    </source>
</reference>
<keyword evidence="12" id="KW-1185">Reference proteome</keyword>
<evidence type="ECO:0000256" key="8">
    <source>
        <dbReference type="SAM" id="MobiDB-lite"/>
    </source>
</evidence>
<protein>
    <recommendedName>
        <fullName evidence="10">ABC transporter domain-containing protein</fullName>
    </recommendedName>
</protein>
<dbReference type="EMBL" id="JALJOR010000006">
    <property type="protein sequence ID" value="KAK9815539.1"/>
    <property type="molecule type" value="Genomic_DNA"/>
</dbReference>
<dbReference type="Pfam" id="PF01061">
    <property type="entry name" value="ABC2_membrane"/>
    <property type="match status" value="1"/>
</dbReference>
<feature type="compositionally biased region" description="Basic and acidic residues" evidence="8">
    <location>
        <begin position="30"/>
        <end position="39"/>
    </location>
</feature>
<comment type="caution">
    <text evidence="11">The sequence shown here is derived from an EMBL/GenBank/DDBJ whole genome shotgun (WGS) entry which is preliminary data.</text>
</comment>
<dbReference type="SMART" id="SM00382">
    <property type="entry name" value="AAA"/>
    <property type="match status" value="1"/>
</dbReference>
<name>A0AAW1Q5C1_9CHLO</name>
<dbReference type="InterPro" id="IPR027417">
    <property type="entry name" value="P-loop_NTPase"/>
</dbReference>
<keyword evidence="3 9" id="KW-0812">Transmembrane</keyword>
<dbReference type="PROSITE" id="PS50893">
    <property type="entry name" value="ABC_TRANSPORTER_2"/>
    <property type="match status" value="1"/>
</dbReference>
<dbReference type="GO" id="GO:0140359">
    <property type="term" value="F:ABC-type transporter activity"/>
    <property type="evidence" value="ECO:0007669"/>
    <property type="project" value="InterPro"/>
</dbReference>
<dbReference type="InterPro" id="IPR003593">
    <property type="entry name" value="AAA+_ATPase"/>
</dbReference>
<dbReference type="SUPFAM" id="SSF52540">
    <property type="entry name" value="P-loop containing nucleoside triphosphate hydrolases"/>
    <property type="match status" value="1"/>
</dbReference>
<gene>
    <name evidence="11" type="ORF">WJX72_005401</name>
</gene>
<dbReference type="InterPro" id="IPR050352">
    <property type="entry name" value="ABCG_transporters"/>
</dbReference>
<dbReference type="Pfam" id="PF00005">
    <property type="entry name" value="ABC_tran"/>
    <property type="match status" value="1"/>
</dbReference>
<evidence type="ECO:0000256" key="5">
    <source>
        <dbReference type="ARBA" id="ARBA00022840"/>
    </source>
</evidence>
<evidence type="ECO:0000256" key="7">
    <source>
        <dbReference type="ARBA" id="ARBA00023136"/>
    </source>
</evidence>
<feature type="region of interest" description="Disordered" evidence="8">
    <location>
        <begin position="401"/>
        <end position="426"/>
    </location>
</feature>
<dbReference type="Gene3D" id="3.40.50.300">
    <property type="entry name" value="P-loop containing nucleotide triphosphate hydrolases"/>
    <property type="match status" value="1"/>
</dbReference>
<keyword evidence="5" id="KW-0067">ATP-binding</keyword>
<evidence type="ECO:0000256" key="3">
    <source>
        <dbReference type="ARBA" id="ARBA00022692"/>
    </source>
</evidence>
<dbReference type="InterPro" id="IPR003439">
    <property type="entry name" value="ABC_transporter-like_ATP-bd"/>
</dbReference>
<dbReference type="GO" id="GO:0016887">
    <property type="term" value="F:ATP hydrolysis activity"/>
    <property type="evidence" value="ECO:0007669"/>
    <property type="project" value="InterPro"/>
</dbReference>
<feature type="transmembrane region" description="Helical" evidence="9">
    <location>
        <begin position="675"/>
        <end position="697"/>
    </location>
</feature>
<organism evidence="11 12">
    <name type="scientific">[Myrmecia] bisecta</name>
    <dbReference type="NCBI Taxonomy" id="41462"/>
    <lineage>
        <taxon>Eukaryota</taxon>
        <taxon>Viridiplantae</taxon>
        <taxon>Chlorophyta</taxon>
        <taxon>core chlorophytes</taxon>
        <taxon>Trebouxiophyceae</taxon>
        <taxon>Trebouxiales</taxon>
        <taxon>Trebouxiaceae</taxon>
        <taxon>Myrmecia</taxon>
    </lineage>
</organism>
<evidence type="ECO:0000256" key="1">
    <source>
        <dbReference type="ARBA" id="ARBA00004141"/>
    </source>
</evidence>
<evidence type="ECO:0000259" key="10">
    <source>
        <dbReference type="PROSITE" id="PS50893"/>
    </source>
</evidence>
<feature type="compositionally biased region" description="Basic and acidic residues" evidence="8">
    <location>
        <begin position="401"/>
        <end position="412"/>
    </location>
</feature>
<evidence type="ECO:0000256" key="9">
    <source>
        <dbReference type="SAM" id="Phobius"/>
    </source>
</evidence>
<keyword evidence="2" id="KW-0813">Transport</keyword>
<dbReference type="AlphaFoldDB" id="A0AAW1Q5C1"/>
<feature type="domain" description="ABC transporter" evidence="10">
    <location>
        <begin position="89"/>
        <end position="329"/>
    </location>
</feature>
<comment type="subcellular location">
    <subcellularLocation>
        <location evidence="1">Membrane</location>
        <topology evidence="1">Multi-pass membrane protein</topology>
    </subcellularLocation>
</comment>
<proteinExistence type="predicted"/>
<evidence type="ECO:0000313" key="12">
    <source>
        <dbReference type="Proteomes" id="UP001489004"/>
    </source>
</evidence>
<evidence type="ECO:0000313" key="11">
    <source>
        <dbReference type="EMBL" id="KAK9815539.1"/>
    </source>
</evidence>
<feature type="transmembrane region" description="Helical" evidence="9">
    <location>
        <begin position="565"/>
        <end position="588"/>
    </location>
</feature>
<evidence type="ECO:0000256" key="4">
    <source>
        <dbReference type="ARBA" id="ARBA00022741"/>
    </source>
</evidence>
<dbReference type="PANTHER" id="PTHR48041:SF125">
    <property type="entry name" value="ABC TRANSPORTER G FAMILY"/>
    <property type="match status" value="1"/>
</dbReference>